<name>A0A174TGB3_9BACE</name>
<evidence type="ECO:0000256" key="2">
    <source>
        <dbReference type="ARBA" id="ARBA00022801"/>
    </source>
</evidence>
<dbReference type="SUPFAM" id="SSF49899">
    <property type="entry name" value="Concanavalin A-like lectins/glucanases"/>
    <property type="match status" value="1"/>
</dbReference>
<dbReference type="GO" id="GO:0005975">
    <property type="term" value="P:carbohydrate metabolic process"/>
    <property type="evidence" value="ECO:0007669"/>
    <property type="project" value="InterPro"/>
</dbReference>
<dbReference type="CDD" id="cd06564">
    <property type="entry name" value="GH20_DspB_LnbB-like"/>
    <property type="match status" value="1"/>
</dbReference>
<dbReference type="SUPFAM" id="SSF55545">
    <property type="entry name" value="beta-N-acetylhexosaminidase-like domain"/>
    <property type="match status" value="1"/>
</dbReference>
<feature type="active site" description="Proton donor" evidence="4">
    <location>
        <position position="333"/>
    </location>
</feature>
<feature type="domain" description="Glycoside hydrolase family 20 catalytic" evidence="5">
    <location>
        <begin position="172"/>
        <end position="489"/>
    </location>
</feature>
<dbReference type="InterPro" id="IPR025705">
    <property type="entry name" value="Beta_hexosaminidase_sua/sub"/>
</dbReference>
<reference evidence="7 8" key="1">
    <citation type="submission" date="2015-09" db="EMBL/GenBank/DDBJ databases">
        <authorList>
            <consortium name="Pathogen Informatics"/>
        </authorList>
    </citation>
    <scope>NUCLEOTIDE SEQUENCE [LARGE SCALE GENOMIC DNA]</scope>
    <source>
        <strain evidence="7 8">2789STDY5834880</strain>
    </source>
</reference>
<dbReference type="Gene3D" id="3.30.379.10">
    <property type="entry name" value="Chitobiase/beta-hexosaminidase domain 2-like"/>
    <property type="match status" value="1"/>
</dbReference>
<organism evidence="7 8">
    <name type="scientific">Bacteroides caccae</name>
    <dbReference type="NCBI Taxonomy" id="47678"/>
    <lineage>
        <taxon>Bacteria</taxon>
        <taxon>Pseudomonadati</taxon>
        <taxon>Bacteroidota</taxon>
        <taxon>Bacteroidia</taxon>
        <taxon>Bacteroidales</taxon>
        <taxon>Bacteroidaceae</taxon>
        <taxon>Bacteroides</taxon>
    </lineage>
</organism>
<sequence>MIRVEIERCSIKSIDKFEIMRKLLLTLYYLFVVCLGTSAQEPCPCVIPALQQWKGGNGKLLLPAEGSIVVNPAYEAELLSTARILVDDLRDLMNWHYIIKTGKPQRNDIYLSLIKPDKQLGDEGYVLATTHYVSIEAPTVKGLFWGTRSLLQILYNQQGKLPKGTARDFPKFSSRGFMLDVARKFFTLDYLKQYVKILSFYKMNEFQIHLNDNGFPQFFNNDWKMTYAAFRLESERFPGLTAKDGSYTKQEFSNLQRMGMSYGVNVIPEIDIPAHSLAFTHYKPEIGSKEYGMDHLDLYKDETYHFLDTLFDEYLSGEHPIFIGPDVHIGTDEYNKKEAEQYRYFTDRYLKYIEKYGKNPRMWGGLKWLPGKTPVKAGGVTVNAWSYDWIDPEASLKEGYQLINTCDTYLYIVPGAGYYREFLDHKWIYESWSPWLMNSKQTLSEGTPGVLGGMFAVWNDMCGNGISEQDVHLRSFPAIQVLAEKLWKGDNKIVSYESFEALCRIMPEAPGVNLLARIPKEMCLTPLGKVCLLSGTDTIRTALQEVGYPYVVSFKIYPDKDTNINGILFEGPHSKVYTNWENTGRIAFSRDGYTFVFGSYCLPKGKWTDICISGDYKGTSLYVNGKLQERLEGRKMKVYWKKNKRMDYMPYQETLIFPLRWIGNPLNGFKGKIQNVTCVQK</sequence>
<dbReference type="PANTHER" id="PTHR43678:SF1">
    <property type="entry name" value="BETA-N-ACETYLHEXOSAMINIDASE"/>
    <property type="match status" value="1"/>
</dbReference>
<evidence type="ECO:0000256" key="3">
    <source>
        <dbReference type="ARBA" id="ARBA00023295"/>
    </source>
</evidence>
<comment type="similarity">
    <text evidence="1">Belongs to the glycosyl hydrolase 20 family.</text>
</comment>
<feature type="domain" description="Beta-hexosaminidase bacterial type N-terminal" evidence="6">
    <location>
        <begin position="46"/>
        <end position="168"/>
    </location>
</feature>
<dbReference type="InterPro" id="IPR013320">
    <property type="entry name" value="ConA-like_dom_sf"/>
</dbReference>
<dbReference type="PANTHER" id="PTHR43678">
    <property type="entry name" value="PUTATIVE (AFU_ORTHOLOGUE AFUA_2G00640)-RELATED"/>
    <property type="match status" value="1"/>
</dbReference>
<dbReference type="EMBL" id="CZAI01000011">
    <property type="protein sequence ID" value="CUQ07501.1"/>
    <property type="molecule type" value="Genomic_DNA"/>
</dbReference>
<dbReference type="EC" id="3.2.1.52" evidence="7"/>
<keyword evidence="3 7" id="KW-0326">Glycosidase</keyword>
<dbReference type="InterPro" id="IPR052764">
    <property type="entry name" value="GH20_Enzymes"/>
</dbReference>
<dbReference type="InterPro" id="IPR029018">
    <property type="entry name" value="Hex-like_dom2"/>
</dbReference>
<dbReference type="Gene3D" id="2.60.120.200">
    <property type="match status" value="1"/>
</dbReference>
<dbReference type="PRINTS" id="PR00738">
    <property type="entry name" value="GLHYDRLASE20"/>
</dbReference>
<dbReference type="InterPro" id="IPR015883">
    <property type="entry name" value="Glyco_hydro_20_cat"/>
</dbReference>
<dbReference type="AlphaFoldDB" id="A0A174TGB3"/>
<evidence type="ECO:0000256" key="4">
    <source>
        <dbReference type="PIRSR" id="PIRSR625705-1"/>
    </source>
</evidence>
<dbReference type="SUPFAM" id="SSF51445">
    <property type="entry name" value="(Trans)glycosidases"/>
    <property type="match status" value="1"/>
</dbReference>
<evidence type="ECO:0000259" key="5">
    <source>
        <dbReference type="Pfam" id="PF00728"/>
    </source>
</evidence>
<dbReference type="GO" id="GO:0004563">
    <property type="term" value="F:beta-N-acetylhexosaminidase activity"/>
    <property type="evidence" value="ECO:0007669"/>
    <property type="project" value="UniProtKB-EC"/>
</dbReference>
<dbReference type="STRING" id="47678.ERS852494_03879"/>
<accession>A0A174TGB3</accession>
<gene>
    <name evidence="7" type="ORF">ERS852494_03879</name>
</gene>
<dbReference type="Gene3D" id="3.20.20.80">
    <property type="entry name" value="Glycosidases"/>
    <property type="match status" value="1"/>
</dbReference>
<evidence type="ECO:0000313" key="7">
    <source>
        <dbReference type="EMBL" id="CUQ07501.1"/>
    </source>
</evidence>
<evidence type="ECO:0000313" key="8">
    <source>
        <dbReference type="Proteomes" id="UP000095657"/>
    </source>
</evidence>
<dbReference type="InterPro" id="IPR017853">
    <property type="entry name" value="GH"/>
</dbReference>
<proteinExistence type="inferred from homology"/>
<dbReference type="Proteomes" id="UP000095657">
    <property type="component" value="Unassembled WGS sequence"/>
</dbReference>
<keyword evidence="2 7" id="KW-0378">Hydrolase</keyword>
<dbReference type="InterPro" id="IPR015882">
    <property type="entry name" value="HEX_bac_N"/>
</dbReference>
<evidence type="ECO:0000259" key="6">
    <source>
        <dbReference type="Pfam" id="PF02838"/>
    </source>
</evidence>
<protein>
    <submittedName>
        <fullName evidence="7">Glycoside hydrolase</fullName>
        <ecNumber evidence="7">3.2.1.52</ecNumber>
    </submittedName>
</protein>
<dbReference type="Pfam" id="PF02838">
    <property type="entry name" value="Glyco_hydro_20b"/>
    <property type="match status" value="1"/>
</dbReference>
<dbReference type="Pfam" id="PF00728">
    <property type="entry name" value="Glyco_hydro_20"/>
    <property type="match status" value="1"/>
</dbReference>
<evidence type="ECO:0000256" key="1">
    <source>
        <dbReference type="ARBA" id="ARBA00006285"/>
    </source>
</evidence>